<organism evidence="3 4">
    <name type="scientific">Pontibacillus marinus BH030004 = DSM 16465</name>
    <dbReference type="NCBI Taxonomy" id="1385511"/>
    <lineage>
        <taxon>Bacteria</taxon>
        <taxon>Bacillati</taxon>
        <taxon>Bacillota</taxon>
        <taxon>Bacilli</taxon>
        <taxon>Bacillales</taxon>
        <taxon>Bacillaceae</taxon>
        <taxon>Pontibacillus</taxon>
    </lineage>
</organism>
<evidence type="ECO:0000259" key="2">
    <source>
        <dbReference type="PROSITE" id="PS51819"/>
    </source>
</evidence>
<dbReference type="Pfam" id="PF00903">
    <property type="entry name" value="Glyoxalase"/>
    <property type="match status" value="1"/>
</dbReference>
<dbReference type="GO" id="GO:0046872">
    <property type="term" value="F:metal ion binding"/>
    <property type="evidence" value="ECO:0007669"/>
    <property type="project" value="UniProtKB-KW"/>
</dbReference>
<dbReference type="AlphaFoldDB" id="A0A0A5G1L3"/>
<accession>A0A0A5G1L3</accession>
<dbReference type="PANTHER" id="PTHR36113">
    <property type="entry name" value="LYASE, PUTATIVE-RELATED-RELATED"/>
    <property type="match status" value="1"/>
</dbReference>
<proteinExistence type="predicted"/>
<dbReference type="PROSITE" id="PS00934">
    <property type="entry name" value="GLYOXALASE_I_1"/>
    <property type="match status" value="1"/>
</dbReference>
<dbReference type="Proteomes" id="UP000030403">
    <property type="component" value="Unassembled WGS sequence"/>
</dbReference>
<keyword evidence="4" id="KW-1185">Reference proteome</keyword>
<dbReference type="STRING" id="1385511.GCA_000425225_02276"/>
<comment type="caution">
    <text evidence="3">The sequence shown here is derived from an EMBL/GenBank/DDBJ whole genome shotgun (WGS) entry which is preliminary data.</text>
</comment>
<name>A0A0A5G1L3_9BACI</name>
<dbReference type="eggNOG" id="COG0346">
    <property type="taxonomic scope" value="Bacteria"/>
</dbReference>
<keyword evidence="1" id="KW-0479">Metal-binding</keyword>
<dbReference type="SUPFAM" id="SSF54593">
    <property type="entry name" value="Glyoxalase/Bleomycin resistance protein/Dihydroxybiphenyl dioxygenase"/>
    <property type="match status" value="1"/>
</dbReference>
<gene>
    <name evidence="3" type="ORF">N783_13180</name>
</gene>
<sequence length="117" mass="13554">MKFHHVGIHVKDLERSYQFYNEYFGFEAGARFTLGDESILFLEKGEVRLEVFANESQPLQTENHLCLQVDHLDNVMIELKQKGLFPKEGPIVVGNGWKTVFFEGPDQEVIELLEAKR</sequence>
<dbReference type="OrthoDB" id="9814858at2"/>
<reference evidence="3 4" key="1">
    <citation type="submission" date="2013-08" db="EMBL/GenBank/DDBJ databases">
        <authorList>
            <person name="Huang J."/>
            <person name="Wang G."/>
        </authorList>
    </citation>
    <scope>NUCLEOTIDE SEQUENCE [LARGE SCALE GENOMIC DNA]</scope>
    <source>
        <strain evidence="3 4">BH030004</strain>
    </source>
</reference>
<dbReference type="InterPro" id="IPR051332">
    <property type="entry name" value="Fosfomycin_Res_Enzymes"/>
</dbReference>
<evidence type="ECO:0000313" key="4">
    <source>
        <dbReference type="Proteomes" id="UP000030403"/>
    </source>
</evidence>
<dbReference type="PROSITE" id="PS51819">
    <property type="entry name" value="VOC"/>
    <property type="match status" value="1"/>
</dbReference>
<dbReference type="Gene3D" id="3.10.180.10">
    <property type="entry name" value="2,3-Dihydroxybiphenyl 1,2-Dioxygenase, domain 1"/>
    <property type="match status" value="1"/>
</dbReference>
<dbReference type="EMBL" id="AVPF01000035">
    <property type="protein sequence ID" value="KGX85939.1"/>
    <property type="molecule type" value="Genomic_DNA"/>
</dbReference>
<feature type="domain" description="VOC" evidence="2">
    <location>
        <begin position="2"/>
        <end position="115"/>
    </location>
</feature>
<dbReference type="InterPro" id="IPR037523">
    <property type="entry name" value="VOC_core"/>
</dbReference>
<dbReference type="InterPro" id="IPR004360">
    <property type="entry name" value="Glyas_Fos-R_dOase_dom"/>
</dbReference>
<dbReference type="RefSeq" id="WP_027448741.1">
    <property type="nucleotide sequence ID" value="NZ_AVPF01000035.1"/>
</dbReference>
<dbReference type="GO" id="GO:0004462">
    <property type="term" value="F:lactoylglutathione lyase activity"/>
    <property type="evidence" value="ECO:0007669"/>
    <property type="project" value="InterPro"/>
</dbReference>
<dbReference type="InterPro" id="IPR018146">
    <property type="entry name" value="Glyoxalase_1_CS"/>
</dbReference>
<dbReference type="PANTHER" id="PTHR36113:SF6">
    <property type="entry name" value="FOSFOMYCIN RESISTANCE PROTEIN FOSX"/>
    <property type="match status" value="1"/>
</dbReference>
<dbReference type="InterPro" id="IPR029068">
    <property type="entry name" value="Glyas_Bleomycin-R_OHBP_Dase"/>
</dbReference>
<protein>
    <recommendedName>
        <fullName evidence="2">VOC domain-containing protein</fullName>
    </recommendedName>
</protein>
<evidence type="ECO:0000256" key="1">
    <source>
        <dbReference type="ARBA" id="ARBA00022723"/>
    </source>
</evidence>
<evidence type="ECO:0000313" key="3">
    <source>
        <dbReference type="EMBL" id="KGX85939.1"/>
    </source>
</evidence>